<dbReference type="PANTHER" id="PTHR46370">
    <property type="entry name" value="GPALPP MOTIFS-CONTAINING PROTEIN 1"/>
    <property type="match status" value="1"/>
</dbReference>
<feature type="compositionally biased region" description="Basic and acidic residues" evidence="1">
    <location>
        <begin position="118"/>
        <end position="146"/>
    </location>
</feature>
<comment type="caution">
    <text evidence="3">The sequence shown here is derived from an EMBL/GenBank/DDBJ whole genome shotgun (WGS) entry which is preliminary data.</text>
</comment>
<protein>
    <recommendedName>
        <fullName evidence="2">DUF3752 domain-containing protein</fullName>
    </recommendedName>
</protein>
<feature type="region of interest" description="Disordered" evidence="1">
    <location>
        <begin position="237"/>
        <end position="289"/>
    </location>
</feature>
<feature type="compositionally biased region" description="Polar residues" evidence="1">
    <location>
        <begin position="237"/>
        <end position="246"/>
    </location>
</feature>
<feature type="region of interest" description="Disordered" evidence="1">
    <location>
        <begin position="1"/>
        <end position="146"/>
    </location>
</feature>
<feature type="domain" description="DUF3752" evidence="2">
    <location>
        <begin position="152"/>
        <end position="305"/>
    </location>
</feature>
<dbReference type="AlphaFoldDB" id="A0A8H3TU71"/>
<evidence type="ECO:0000313" key="4">
    <source>
        <dbReference type="Proteomes" id="UP000620104"/>
    </source>
</evidence>
<evidence type="ECO:0000313" key="3">
    <source>
        <dbReference type="EMBL" id="GHJ87247.1"/>
    </source>
</evidence>
<proteinExistence type="predicted"/>
<accession>A0A8H3TU71</accession>
<feature type="region of interest" description="Disordered" evidence="1">
    <location>
        <begin position="181"/>
        <end position="221"/>
    </location>
</feature>
<reference evidence="3" key="1">
    <citation type="submission" date="2020-07" db="EMBL/GenBank/DDBJ databases">
        <title>Draft Genome Sequence of a Deep-Sea Yeast, Naganishia (Cryptococcus) liquefaciens strain N6.</title>
        <authorList>
            <person name="Han Y.W."/>
            <person name="Kajitani R."/>
            <person name="Morimoto H."/>
            <person name="Parhat M."/>
            <person name="Tsubouchi H."/>
            <person name="Bakenova O."/>
            <person name="Ogata M."/>
            <person name="Argunhan B."/>
            <person name="Aoki R."/>
            <person name="Kajiwara S."/>
            <person name="Itoh T."/>
            <person name="Iwasaki H."/>
        </authorList>
    </citation>
    <scope>NUCLEOTIDE SEQUENCE</scope>
    <source>
        <strain evidence="3">N6</strain>
    </source>
</reference>
<feature type="compositionally biased region" description="Basic and acidic residues" evidence="1">
    <location>
        <begin position="190"/>
        <end position="203"/>
    </location>
</feature>
<evidence type="ECO:0000256" key="1">
    <source>
        <dbReference type="SAM" id="MobiDB-lite"/>
    </source>
</evidence>
<name>A0A8H3TU71_9TREE</name>
<organism evidence="3 4">
    <name type="scientific">Naganishia liquefaciens</name>
    <dbReference type="NCBI Taxonomy" id="104408"/>
    <lineage>
        <taxon>Eukaryota</taxon>
        <taxon>Fungi</taxon>
        <taxon>Dikarya</taxon>
        <taxon>Basidiomycota</taxon>
        <taxon>Agaricomycotina</taxon>
        <taxon>Tremellomycetes</taxon>
        <taxon>Filobasidiales</taxon>
        <taxon>Filobasidiaceae</taxon>
        <taxon>Naganishia</taxon>
    </lineage>
</organism>
<dbReference type="Pfam" id="PF12572">
    <property type="entry name" value="DUF3752"/>
    <property type="match status" value="1"/>
</dbReference>
<feature type="compositionally biased region" description="Basic and acidic residues" evidence="1">
    <location>
        <begin position="262"/>
        <end position="276"/>
    </location>
</feature>
<dbReference type="InterPro" id="IPR022226">
    <property type="entry name" value="DUF3752"/>
</dbReference>
<evidence type="ECO:0000259" key="2">
    <source>
        <dbReference type="Pfam" id="PF12572"/>
    </source>
</evidence>
<dbReference type="Proteomes" id="UP000620104">
    <property type="component" value="Unassembled WGS sequence"/>
</dbReference>
<dbReference type="PANTHER" id="PTHR46370:SF1">
    <property type="entry name" value="GPALPP MOTIFS-CONTAINING PROTEIN 1"/>
    <property type="match status" value="1"/>
</dbReference>
<keyword evidence="4" id="KW-1185">Reference proteome</keyword>
<dbReference type="InterPro" id="IPR046331">
    <property type="entry name" value="GPAM1-like"/>
</dbReference>
<sequence length="313" mass="34907">MSSIGPSLPPHLQKTRQESLPVGLEDQEAGPSTFISHDEPEEAGDFGPALPPHLLAKRKTAVAGPQPPARDASPTSTRKTVGPTLPPQLAAQREYESESDDDVGPSIHMASKGQGEGDGVREFLEREARIAKEREEAAKPKEMKREEWMLVPPENADFVNTIDPLKGRGFSRTAIEPKKAQDMTLWTETPAERQQRLRDELNGKKRKAENAGPRMTEEEIADMKRRRLRDAEIAESINQHNTNLRSKTLLDEHAQKLSASKSKKEDEAPAFWDRDSMMGVSGKMMSERDRSKAILDARALNDRFGHSKRGAYS</sequence>
<dbReference type="OrthoDB" id="73491at2759"/>
<dbReference type="EMBL" id="BLZA01000021">
    <property type="protein sequence ID" value="GHJ87247.1"/>
    <property type="molecule type" value="Genomic_DNA"/>
</dbReference>
<gene>
    <name evidence="3" type="ORF">NliqN6_3649</name>
</gene>